<proteinExistence type="predicted"/>
<dbReference type="Proteomes" id="UP000614350">
    <property type="component" value="Unassembled WGS sequence"/>
</dbReference>
<evidence type="ECO:0000313" key="2">
    <source>
        <dbReference type="Proteomes" id="UP000614350"/>
    </source>
</evidence>
<dbReference type="AlphaFoldDB" id="A0A834JLD7"/>
<accession>A0A834JLD7</accession>
<keyword evidence="2" id="KW-1185">Reference proteome</keyword>
<reference evidence="1" key="1">
    <citation type="journal article" date="2020" name="G3 (Bethesda)">
        <title>High-Quality Assemblies for Three Invasive Social Wasps from the &lt;i&gt;Vespula&lt;/i&gt; Genus.</title>
        <authorList>
            <person name="Harrop T.W.R."/>
            <person name="Guhlin J."/>
            <person name="McLaughlin G.M."/>
            <person name="Permina E."/>
            <person name="Stockwell P."/>
            <person name="Gilligan J."/>
            <person name="Le Lec M.F."/>
            <person name="Gruber M.A.M."/>
            <person name="Quinn O."/>
            <person name="Lovegrove M."/>
            <person name="Duncan E.J."/>
            <person name="Remnant E.J."/>
            <person name="Van Eeckhoven J."/>
            <person name="Graham B."/>
            <person name="Knapp R.A."/>
            <person name="Langford K.W."/>
            <person name="Kronenberg Z."/>
            <person name="Press M.O."/>
            <person name="Eacker S.M."/>
            <person name="Wilson-Rankin E.E."/>
            <person name="Purcell J."/>
            <person name="Lester P.J."/>
            <person name="Dearden P.K."/>
        </authorList>
    </citation>
    <scope>NUCLEOTIDE SEQUENCE</scope>
    <source>
        <strain evidence="1">Marl-1</strain>
    </source>
</reference>
<name>A0A834JLD7_VESVU</name>
<dbReference type="EMBL" id="JACSEA010000010">
    <property type="protein sequence ID" value="KAF7390698.1"/>
    <property type="molecule type" value="Genomic_DNA"/>
</dbReference>
<gene>
    <name evidence="1" type="ORF">HZH66_009178</name>
</gene>
<evidence type="ECO:0000313" key="1">
    <source>
        <dbReference type="EMBL" id="KAF7390698.1"/>
    </source>
</evidence>
<sequence length="356" mass="41027">MYLFCTSSGSSQVDPKFDYFEANKLIPYKFMSSSSRSKFAFFQVLVNSAKFECIRANLLISGKFVKFMENLAEFGFIQTNSRKFSQIQENLHIFGKIRRNFGNSVKFVCIRINSKKFGKILLNLDRFSKIGEYSGLIRVYQRKFGHVSANSSMFGLIGKFREKLGIFVQNVVNSKKLGQYHINSRKCGYVQTNLDEFKKNQGDMINQCKFDKIWAYPINLMKTGNVHVNPGNVDKFGNSNEFGKTWAFPGKSRKPLKFQTNPGKSRQILKLPTSSDSTSYVRLNGHSSTDPAWRWLCFVQYHSATRTKKPMNRSYRSVRVGNKKPINTLAIGKRWRQNADYRLVVTKMLTYSGKFS</sequence>
<protein>
    <submittedName>
        <fullName evidence="1">Uncharacterized protein</fullName>
    </submittedName>
</protein>
<organism evidence="1 2">
    <name type="scientific">Vespula vulgaris</name>
    <name type="common">Yellow jacket</name>
    <name type="synonym">Wasp</name>
    <dbReference type="NCBI Taxonomy" id="7454"/>
    <lineage>
        <taxon>Eukaryota</taxon>
        <taxon>Metazoa</taxon>
        <taxon>Ecdysozoa</taxon>
        <taxon>Arthropoda</taxon>
        <taxon>Hexapoda</taxon>
        <taxon>Insecta</taxon>
        <taxon>Pterygota</taxon>
        <taxon>Neoptera</taxon>
        <taxon>Endopterygota</taxon>
        <taxon>Hymenoptera</taxon>
        <taxon>Apocrita</taxon>
        <taxon>Aculeata</taxon>
        <taxon>Vespoidea</taxon>
        <taxon>Vespidae</taxon>
        <taxon>Vespinae</taxon>
        <taxon>Vespula</taxon>
    </lineage>
</organism>
<comment type="caution">
    <text evidence="1">The sequence shown here is derived from an EMBL/GenBank/DDBJ whole genome shotgun (WGS) entry which is preliminary data.</text>
</comment>